<name>A0AAW1YAJ8_RUBAR</name>
<dbReference type="InterPro" id="IPR036045">
    <property type="entry name" value="Sec1-like_sf"/>
</dbReference>
<dbReference type="Gene3D" id="3.40.50.2060">
    <property type="match status" value="1"/>
</dbReference>
<comment type="caution">
    <text evidence="3">The sequence shown here is derived from an EMBL/GenBank/DDBJ whole genome shotgun (WGS) entry which is preliminary data.</text>
</comment>
<keyword evidence="4" id="KW-1185">Reference proteome</keyword>
<accession>A0AAW1YAJ8</accession>
<dbReference type="AlphaFoldDB" id="A0AAW1YAJ8"/>
<evidence type="ECO:0000313" key="4">
    <source>
        <dbReference type="Proteomes" id="UP001457282"/>
    </source>
</evidence>
<reference evidence="3 4" key="1">
    <citation type="journal article" date="2023" name="G3 (Bethesda)">
        <title>A chromosome-length genome assembly and annotation of blackberry (Rubus argutus, cv. 'Hillquist').</title>
        <authorList>
            <person name="Bruna T."/>
            <person name="Aryal R."/>
            <person name="Dudchenko O."/>
            <person name="Sargent D.J."/>
            <person name="Mead D."/>
            <person name="Buti M."/>
            <person name="Cavallini A."/>
            <person name="Hytonen T."/>
            <person name="Andres J."/>
            <person name="Pham M."/>
            <person name="Weisz D."/>
            <person name="Mascagni F."/>
            <person name="Usai G."/>
            <person name="Natali L."/>
            <person name="Bassil N."/>
            <person name="Fernandez G.E."/>
            <person name="Lomsadze A."/>
            <person name="Armour M."/>
            <person name="Olukolu B."/>
            <person name="Poorten T."/>
            <person name="Britton C."/>
            <person name="Davik J."/>
            <person name="Ashrafi H."/>
            <person name="Aiden E.L."/>
            <person name="Borodovsky M."/>
            <person name="Worthington M."/>
        </authorList>
    </citation>
    <scope>NUCLEOTIDE SEQUENCE [LARGE SCALE GENOMIC DNA]</scope>
    <source>
        <strain evidence="3">PI 553951</strain>
    </source>
</reference>
<dbReference type="InterPro" id="IPR027482">
    <property type="entry name" value="Sec1-like_dom2"/>
</dbReference>
<feature type="region of interest" description="Disordered" evidence="2">
    <location>
        <begin position="326"/>
        <end position="351"/>
    </location>
</feature>
<sequence>MAGTKPSGGSGDYKNFKQTTRDRLLHELVRSCKTGSSKLTHKVLIMDELTMKIMSGVCKYNDTYNEGVSLLERIERPRLPLRWRDAIYFIQPSKENVIKLLSDMSGRAPLYRKAFVFFSLPISKELLSLIEKADEAVLARISALREINLEYVAVDSQGFVTSSENGRDLGHLCGSDEEDSSVACLKQMAARVATVFASLREFPIVRYQASKSAELDVTGMTNFRDLVPTKLAAGIWDCLMKYKETIPNLIPETETCELLILDGSVDRSVGVEIWMESGKFTTNELKALNKTRLLGEEKPAAGKDSSSTLLEELIESLSKGKLSEEDYPYLNDRRPNLKKQARSAPHSVRTRRAQTWSDSDYECSFDYENMGQRIFVVIAGRATRSELRICHKLTAKFKREVVLGFSSLLDPARTS</sequence>
<evidence type="ECO:0000256" key="1">
    <source>
        <dbReference type="ARBA" id="ARBA00009884"/>
    </source>
</evidence>
<dbReference type="PANTHER" id="PTHR11679">
    <property type="entry name" value="VESICLE PROTEIN SORTING-ASSOCIATED"/>
    <property type="match status" value="1"/>
</dbReference>
<dbReference type="EMBL" id="JBEDUW010000002">
    <property type="protein sequence ID" value="KAK9945828.1"/>
    <property type="molecule type" value="Genomic_DNA"/>
</dbReference>
<dbReference type="GO" id="GO:0016192">
    <property type="term" value="P:vesicle-mediated transport"/>
    <property type="evidence" value="ECO:0007669"/>
    <property type="project" value="InterPro"/>
</dbReference>
<proteinExistence type="inferred from homology"/>
<dbReference type="InterPro" id="IPR001619">
    <property type="entry name" value="Sec1-like"/>
</dbReference>
<evidence type="ECO:0000313" key="3">
    <source>
        <dbReference type="EMBL" id="KAK9945828.1"/>
    </source>
</evidence>
<dbReference type="SUPFAM" id="SSF56815">
    <property type="entry name" value="Sec1/munc18-like (SM) proteins"/>
    <property type="match status" value="2"/>
</dbReference>
<dbReference type="Gene3D" id="3.40.50.1910">
    <property type="match status" value="2"/>
</dbReference>
<gene>
    <name evidence="3" type="ORF">M0R45_011324</name>
</gene>
<evidence type="ECO:0000256" key="2">
    <source>
        <dbReference type="SAM" id="MobiDB-lite"/>
    </source>
</evidence>
<organism evidence="3 4">
    <name type="scientific">Rubus argutus</name>
    <name type="common">Southern blackberry</name>
    <dbReference type="NCBI Taxonomy" id="59490"/>
    <lineage>
        <taxon>Eukaryota</taxon>
        <taxon>Viridiplantae</taxon>
        <taxon>Streptophyta</taxon>
        <taxon>Embryophyta</taxon>
        <taxon>Tracheophyta</taxon>
        <taxon>Spermatophyta</taxon>
        <taxon>Magnoliopsida</taxon>
        <taxon>eudicotyledons</taxon>
        <taxon>Gunneridae</taxon>
        <taxon>Pentapetalae</taxon>
        <taxon>rosids</taxon>
        <taxon>fabids</taxon>
        <taxon>Rosales</taxon>
        <taxon>Rosaceae</taxon>
        <taxon>Rosoideae</taxon>
        <taxon>Rosoideae incertae sedis</taxon>
        <taxon>Rubus</taxon>
    </lineage>
</organism>
<dbReference type="Proteomes" id="UP001457282">
    <property type="component" value="Unassembled WGS sequence"/>
</dbReference>
<dbReference type="InterPro" id="IPR043154">
    <property type="entry name" value="Sec-1-like_dom1"/>
</dbReference>
<protein>
    <submittedName>
        <fullName evidence="3">Uncharacterized protein</fullName>
    </submittedName>
</protein>
<dbReference type="Pfam" id="PF00995">
    <property type="entry name" value="Sec1"/>
    <property type="match status" value="2"/>
</dbReference>
<comment type="similarity">
    <text evidence="1">Belongs to the STXBP/unc-18/SEC1 family.</text>
</comment>